<evidence type="ECO:0000313" key="1">
    <source>
        <dbReference type="EMBL" id="KAJ4461859.1"/>
    </source>
</evidence>
<keyword evidence="2" id="KW-1185">Reference proteome</keyword>
<name>A0ABQ8URV6_9EUKA</name>
<dbReference type="Proteomes" id="UP001141327">
    <property type="component" value="Unassembled WGS sequence"/>
</dbReference>
<organism evidence="1 2">
    <name type="scientific">Paratrimastix pyriformis</name>
    <dbReference type="NCBI Taxonomy" id="342808"/>
    <lineage>
        <taxon>Eukaryota</taxon>
        <taxon>Metamonada</taxon>
        <taxon>Preaxostyla</taxon>
        <taxon>Paratrimastigidae</taxon>
        <taxon>Paratrimastix</taxon>
    </lineage>
</organism>
<evidence type="ECO:0000313" key="2">
    <source>
        <dbReference type="Proteomes" id="UP001141327"/>
    </source>
</evidence>
<dbReference type="EMBL" id="JAPMOS010000005">
    <property type="protein sequence ID" value="KAJ4461859.1"/>
    <property type="molecule type" value="Genomic_DNA"/>
</dbReference>
<accession>A0ABQ8URV6</accession>
<comment type="caution">
    <text evidence="1">The sequence shown here is derived from an EMBL/GenBank/DDBJ whole genome shotgun (WGS) entry which is preliminary data.</text>
</comment>
<gene>
    <name evidence="1" type="ORF">PAPYR_1539</name>
</gene>
<protein>
    <submittedName>
        <fullName evidence="1">Uncharacterized protein</fullName>
    </submittedName>
</protein>
<proteinExistence type="predicted"/>
<sequence length="239" mass="24989">MCQPVFRTSSTWVGQITIGDDSPLFGSQSLPADFHLPNGARQLPLQIPIISFVPLSYLATAPTLSSAFFVPTPASSPLAQCLAESMNSLQVCGLLALTDPDCFGALMARPRGGEDGLLGLNTDYPAWATLPSSPAPVRSPGCPSLSSSSDKPCACACALAPGLSHTPGNPTPGGYPPTPPTASITPGKFYVDLKECFTAPETYPMPEWLPPALPPSYEAPPESTLSLAPVQVRKPQRIA</sequence>
<reference evidence="1" key="1">
    <citation type="journal article" date="2022" name="bioRxiv">
        <title>Genomics of Preaxostyla Flagellates Illuminates Evolutionary Transitions and the Path Towards Mitochondrial Loss.</title>
        <authorList>
            <person name="Novak L.V.F."/>
            <person name="Treitli S.C."/>
            <person name="Pyrih J."/>
            <person name="Halakuc P."/>
            <person name="Pipaliya S.V."/>
            <person name="Vacek V."/>
            <person name="Brzon O."/>
            <person name="Soukal P."/>
            <person name="Eme L."/>
            <person name="Dacks J.B."/>
            <person name="Karnkowska A."/>
            <person name="Elias M."/>
            <person name="Hampl V."/>
        </authorList>
    </citation>
    <scope>NUCLEOTIDE SEQUENCE</scope>
    <source>
        <strain evidence="1">RCP-MX</strain>
    </source>
</reference>